<dbReference type="Gene3D" id="2.60.120.920">
    <property type="match status" value="1"/>
</dbReference>
<evidence type="ECO:0000259" key="1">
    <source>
        <dbReference type="PROSITE" id="PS50181"/>
    </source>
</evidence>
<reference evidence="2 3" key="1">
    <citation type="submission" date="2024-03" db="EMBL/GenBank/DDBJ databases">
        <title>The Acrasis kona genome and developmental transcriptomes reveal deep origins of eukaryotic multicellular pathways.</title>
        <authorList>
            <person name="Sheikh S."/>
            <person name="Fu C.-J."/>
            <person name="Brown M.W."/>
            <person name="Baldauf S.L."/>
        </authorList>
    </citation>
    <scope>NUCLEOTIDE SEQUENCE [LARGE SCALE GENOMIC DNA]</scope>
    <source>
        <strain evidence="2 3">ATCC MYA-3509</strain>
    </source>
</reference>
<feature type="domain" description="F-box" evidence="1">
    <location>
        <begin position="18"/>
        <end position="67"/>
    </location>
</feature>
<dbReference type="Pfam" id="PF00622">
    <property type="entry name" value="SPRY"/>
    <property type="match status" value="1"/>
</dbReference>
<sequence>MSFDVGCDVDMTDEVSIRPTIDNISEELLNAIFTYLTLQDLSRLVSVCSSWHSHIETDKDKSLWIHFSKNHQWSKNLAYDELFQKDLRKYKSGWKRFLSVFADNYCKWISEPCWDEDIKNKLQFSDDGCGVKVIDSENMNVSACASFPIVRNTVKYFEILMTKKSVWNVAIGVTELSFLQLKRKFCGFNCQNWGYSSNGWCREFCVKTASACFQEPGMENFTSGDVIGILADMRSHQLSIYRNSKLIKTFKSLYLLDNTPLHVTCTLHFSEDQVNLIHDEIMFDKQGILYLYQQLEHTLSEYWKTIEEKKKELHALIDKILLTGDDVILSNAIQSLNNVL</sequence>
<comment type="caution">
    <text evidence="2">The sequence shown here is derived from an EMBL/GenBank/DDBJ whole genome shotgun (WGS) entry which is preliminary data.</text>
</comment>
<dbReference type="InterPro" id="IPR043136">
    <property type="entry name" value="B30.2/SPRY_sf"/>
</dbReference>
<evidence type="ECO:0000313" key="3">
    <source>
        <dbReference type="Proteomes" id="UP001431209"/>
    </source>
</evidence>
<dbReference type="PROSITE" id="PS50181">
    <property type="entry name" value="FBOX"/>
    <property type="match status" value="1"/>
</dbReference>
<dbReference type="InterPro" id="IPR036047">
    <property type="entry name" value="F-box-like_dom_sf"/>
</dbReference>
<dbReference type="EMBL" id="JAOPGA020001073">
    <property type="protein sequence ID" value="KAL0484810.1"/>
    <property type="molecule type" value="Genomic_DNA"/>
</dbReference>
<keyword evidence="3" id="KW-1185">Reference proteome</keyword>
<dbReference type="InterPro" id="IPR003877">
    <property type="entry name" value="SPRY_dom"/>
</dbReference>
<protein>
    <submittedName>
        <fullName evidence="2">Ssh4</fullName>
    </submittedName>
</protein>
<dbReference type="Proteomes" id="UP001431209">
    <property type="component" value="Unassembled WGS sequence"/>
</dbReference>
<proteinExistence type="predicted"/>
<dbReference type="AlphaFoldDB" id="A0AAW2Z5V6"/>
<dbReference type="SUPFAM" id="SSF81383">
    <property type="entry name" value="F-box domain"/>
    <property type="match status" value="1"/>
</dbReference>
<gene>
    <name evidence="2" type="ORF">AKO1_003623</name>
</gene>
<dbReference type="Pfam" id="PF12937">
    <property type="entry name" value="F-box-like"/>
    <property type="match status" value="1"/>
</dbReference>
<dbReference type="Gene3D" id="1.20.1280.50">
    <property type="match status" value="1"/>
</dbReference>
<dbReference type="InterPro" id="IPR001810">
    <property type="entry name" value="F-box_dom"/>
</dbReference>
<organism evidence="2 3">
    <name type="scientific">Acrasis kona</name>
    <dbReference type="NCBI Taxonomy" id="1008807"/>
    <lineage>
        <taxon>Eukaryota</taxon>
        <taxon>Discoba</taxon>
        <taxon>Heterolobosea</taxon>
        <taxon>Tetramitia</taxon>
        <taxon>Eutetramitia</taxon>
        <taxon>Acrasidae</taxon>
        <taxon>Acrasis</taxon>
    </lineage>
</organism>
<name>A0AAW2Z5V6_9EUKA</name>
<dbReference type="SUPFAM" id="SSF49899">
    <property type="entry name" value="Concanavalin A-like lectins/glucanases"/>
    <property type="match status" value="1"/>
</dbReference>
<evidence type="ECO:0000313" key="2">
    <source>
        <dbReference type="EMBL" id="KAL0484810.1"/>
    </source>
</evidence>
<accession>A0AAW2Z5V6</accession>
<dbReference type="InterPro" id="IPR013320">
    <property type="entry name" value="ConA-like_dom_sf"/>
</dbReference>
<dbReference type="CDD" id="cd11709">
    <property type="entry name" value="SPRY"/>
    <property type="match status" value="1"/>
</dbReference>